<organism evidence="2 3">
    <name type="scientific">Enterococcus rivorum</name>
    <dbReference type="NCBI Taxonomy" id="762845"/>
    <lineage>
        <taxon>Bacteria</taxon>
        <taxon>Bacillati</taxon>
        <taxon>Bacillota</taxon>
        <taxon>Bacilli</taxon>
        <taxon>Lactobacillales</taxon>
        <taxon>Enterococcaceae</taxon>
        <taxon>Enterococcus</taxon>
    </lineage>
</organism>
<keyword evidence="1" id="KW-0812">Transmembrane</keyword>
<feature type="transmembrane region" description="Helical" evidence="1">
    <location>
        <begin position="71"/>
        <end position="97"/>
    </location>
</feature>
<dbReference type="EMBL" id="MIEK01000010">
    <property type="protein sequence ID" value="OEH83275.1"/>
    <property type="molecule type" value="Genomic_DNA"/>
</dbReference>
<dbReference type="STRING" id="762845.BCR26_10680"/>
<dbReference type="RefSeq" id="WP_069697827.1">
    <property type="nucleotide sequence ID" value="NZ_JAGGMA010000019.1"/>
</dbReference>
<name>A0A1E5KZM2_9ENTE</name>
<feature type="transmembrane region" description="Helical" evidence="1">
    <location>
        <begin position="196"/>
        <end position="214"/>
    </location>
</feature>
<evidence type="ECO:0000256" key="1">
    <source>
        <dbReference type="SAM" id="Phobius"/>
    </source>
</evidence>
<dbReference type="PANTHER" id="PTHR40076:SF1">
    <property type="entry name" value="MEMBRANE PROTEIN"/>
    <property type="match status" value="1"/>
</dbReference>
<dbReference type="InterPro" id="IPR010380">
    <property type="entry name" value="DUF975"/>
</dbReference>
<dbReference type="PANTHER" id="PTHR40076">
    <property type="entry name" value="MEMBRANE PROTEIN-RELATED"/>
    <property type="match status" value="1"/>
</dbReference>
<feature type="transmembrane region" description="Helical" evidence="1">
    <location>
        <begin position="118"/>
        <end position="146"/>
    </location>
</feature>
<keyword evidence="1" id="KW-0472">Membrane</keyword>
<accession>A0A1E5KZM2</accession>
<proteinExistence type="predicted"/>
<evidence type="ECO:0000313" key="3">
    <source>
        <dbReference type="Proteomes" id="UP000095256"/>
    </source>
</evidence>
<sequence>MMNRKALKQEAKETLKGRWKEAVLLNLIPTAIMIIASIILVSLFMLFFSLFDFNSYSSYSSMDHANNASSSGGGGLISGLLTALFTVGISWTFLDLLRNPGREIRPFKDATRGFRDAFLGPIIGLYLLQAVFIFFWTLLFIIPGFIKGYAYSQTYFIYYDTYATTGEKLRFTDCITASRQLMKGHKMQLFILDLSFIPWYLLGILTFGIGFLWITPYVNTTKAAFYNTLAEAETIEEN</sequence>
<gene>
    <name evidence="2" type="ORF">BCR26_10680</name>
</gene>
<comment type="caution">
    <text evidence="2">The sequence shown here is derived from an EMBL/GenBank/DDBJ whole genome shotgun (WGS) entry which is preliminary data.</text>
</comment>
<dbReference type="OrthoDB" id="9784844at2"/>
<dbReference type="AlphaFoldDB" id="A0A1E5KZM2"/>
<evidence type="ECO:0000313" key="2">
    <source>
        <dbReference type="EMBL" id="OEH83275.1"/>
    </source>
</evidence>
<protein>
    <submittedName>
        <fullName evidence="2">Molybdenum ABC transporter substrate-binding protein</fullName>
    </submittedName>
</protein>
<dbReference type="Pfam" id="PF06161">
    <property type="entry name" value="DUF975"/>
    <property type="match status" value="1"/>
</dbReference>
<dbReference type="Proteomes" id="UP000095256">
    <property type="component" value="Unassembled WGS sequence"/>
</dbReference>
<reference evidence="2 3" key="1">
    <citation type="submission" date="2016-09" db="EMBL/GenBank/DDBJ databases">
        <authorList>
            <person name="Capua I."/>
            <person name="De Benedictis P."/>
            <person name="Joannis T."/>
            <person name="Lombin L.H."/>
            <person name="Cattoli G."/>
        </authorList>
    </citation>
    <scope>NUCLEOTIDE SEQUENCE [LARGE SCALE GENOMIC DNA]</scope>
    <source>
        <strain evidence="2 3">LMG 25899</strain>
    </source>
</reference>
<keyword evidence="1" id="KW-1133">Transmembrane helix</keyword>
<keyword evidence="3" id="KW-1185">Reference proteome</keyword>
<feature type="transmembrane region" description="Helical" evidence="1">
    <location>
        <begin position="21"/>
        <end position="51"/>
    </location>
</feature>